<comment type="similarity">
    <text evidence="9">Belongs to the glycosyltransferase 2 family. Plant cellulose synthase-like C subfamily.</text>
</comment>
<dbReference type="FunFam" id="3.90.550.10:FF:000007">
    <property type="entry name" value="probable xyloglucan glycosyltransferase 5"/>
    <property type="match status" value="1"/>
</dbReference>
<sequence>MSRPQNYEFQEWWNKQREKHHDLLIDKSETQRLFTSVEIHTPTADPAVDKERTRSARQLSWVCLLKLQQLASSIAYLSNGFVAILRTANRRIASSSVAADSSRSESRLYHAIKVFLVVVLVLLLFELVAYFKGWHFSPPSLSSAEVEVLGLVELVYATWLKIRANYLAPPLQSLTNVCIVLFLIQSVDRIVLMLGCFWIKFRKLKPVAVMEFSENSEEQNVQDYPMVLVQIPMCNEREVYQQSIAAVCIQDWPRERMLVQVLDDSDDLDVQHLIKAEVQKWQQRGLRILYRHRLIRTGYKAGNLKSAMSCDYVKDYEFVAIFDADFQPGPDFLKKTIPYFKGNDDLALVQTRWAFVNKDENLLTRLQNINLSFHFEVEQQVNGVFLNFFGFNGTAGVWRIKALEDCGGWLERTTVEDMDVAVRAHLCGWKFIYLNDVKCLCELPESYEAYKKQQHRWHSGPMQLFRLCFFDILRAKVREFDFIISFL</sequence>
<keyword evidence="5 10" id="KW-1133">Transmembrane helix</keyword>
<gene>
    <name evidence="11" type="ORF">PVL29_009331</name>
</gene>
<comment type="subcellular location">
    <subcellularLocation>
        <location evidence="1">Golgi apparatus membrane</location>
        <topology evidence="1">Multi-pass membrane protein</topology>
    </subcellularLocation>
</comment>
<evidence type="ECO:0008006" key="13">
    <source>
        <dbReference type="Google" id="ProtNLM"/>
    </source>
</evidence>
<comment type="caution">
    <text evidence="11">The sequence shown here is derived from an EMBL/GenBank/DDBJ whole genome shotgun (WGS) entry which is preliminary data.</text>
</comment>
<keyword evidence="3" id="KW-0808">Transferase</keyword>
<dbReference type="Gene3D" id="3.90.550.10">
    <property type="entry name" value="Spore Coat Polysaccharide Biosynthesis Protein SpsA, Chain A"/>
    <property type="match status" value="1"/>
</dbReference>
<keyword evidence="7 10" id="KW-0472">Membrane</keyword>
<reference evidence="11 12" key="1">
    <citation type="journal article" date="2023" name="BMC Biotechnol.">
        <title>Vitis rotundifolia cv Carlos genome sequencing.</title>
        <authorList>
            <person name="Huff M."/>
            <person name="Hulse-Kemp A."/>
            <person name="Scheffler B."/>
            <person name="Youngblood R."/>
            <person name="Simpson S."/>
            <person name="Babiker E."/>
            <person name="Staton M."/>
        </authorList>
    </citation>
    <scope>NUCLEOTIDE SEQUENCE [LARGE SCALE GENOMIC DNA]</scope>
    <source>
        <tissue evidence="11">Leaf</tissue>
    </source>
</reference>
<protein>
    <recommendedName>
        <fullName evidence="13">Xyloglucan glycosyltransferase 6</fullName>
    </recommendedName>
</protein>
<dbReference type="GO" id="GO:0016757">
    <property type="term" value="F:glycosyltransferase activity"/>
    <property type="evidence" value="ECO:0007669"/>
    <property type="project" value="UniProtKB-KW"/>
</dbReference>
<dbReference type="GO" id="GO:0000139">
    <property type="term" value="C:Golgi membrane"/>
    <property type="evidence" value="ECO:0007669"/>
    <property type="project" value="UniProtKB-SubCell"/>
</dbReference>
<dbReference type="EMBL" id="JARBHA010000007">
    <property type="protein sequence ID" value="KAJ9697465.1"/>
    <property type="molecule type" value="Genomic_DNA"/>
</dbReference>
<keyword evidence="8" id="KW-0961">Cell wall biogenesis/degradation</keyword>
<evidence type="ECO:0000256" key="9">
    <source>
        <dbReference type="ARBA" id="ARBA00061151"/>
    </source>
</evidence>
<keyword evidence="2" id="KW-0328">Glycosyltransferase</keyword>
<evidence type="ECO:0000256" key="10">
    <source>
        <dbReference type="SAM" id="Phobius"/>
    </source>
</evidence>
<feature type="transmembrane region" description="Helical" evidence="10">
    <location>
        <begin position="111"/>
        <end position="131"/>
    </location>
</feature>
<evidence type="ECO:0000256" key="3">
    <source>
        <dbReference type="ARBA" id="ARBA00022679"/>
    </source>
</evidence>
<dbReference type="InterPro" id="IPR029044">
    <property type="entry name" value="Nucleotide-diphossugar_trans"/>
</dbReference>
<dbReference type="Pfam" id="PF13641">
    <property type="entry name" value="Glyco_tranf_2_3"/>
    <property type="match status" value="1"/>
</dbReference>
<keyword evidence="6" id="KW-0333">Golgi apparatus</keyword>
<dbReference type="Proteomes" id="UP001168098">
    <property type="component" value="Unassembled WGS sequence"/>
</dbReference>
<dbReference type="PANTHER" id="PTHR32044:SF67">
    <property type="entry name" value="XYLOGLUCAN GLYCOSYLTRANSFERASE 6-RELATED"/>
    <property type="match status" value="1"/>
</dbReference>
<proteinExistence type="inferred from homology"/>
<dbReference type="SUPFAM" id="SSF53448">
    <property type="entry name" value="Nucleotide-diphospho-sugar transferases"/>
    <property type="match status" value="1"/>
</dbReference>
<evidence type="ECO:0000256" key="4">
    <source>
        <dbReference type="ARBA" id="ARBA00022692"/>
    </source>
</evidence>
<dbReference type="AlphaFoldDB" id="A0AA39DVW7"/>
<evidence type="ECO:0000313" key="11">
    <source>
        <dbReference type="EMBL" id="KAJ9697465.1"/>
    </source>
</evidence>
<dbReference type="PANTHER" id="PTHR32044">
    <property type="entry name" value="GLUCOMANNAN 4-BETA-MANNOSYLTRANSFERASE 9"/>
    <property type="match status" value="1"/>
</dbReference>
<dbReference type="GO" id="GO:0099402">
    <property type="term" value="P:plant organ development"/>
    <property type="evidence" value="ECO:0007669"/>
    <property type="project" value="UniProtKB-ARBA"/>
</dbReference>
<evidence type="ECO:0000256" key="5">
    <source>
        <dbReference type="ARBA" id="ARBA00022989"/>
    </source>
</evidence>
<evidence type="ECO:0000256" key="1">
    <source>
        <dbReference type="ARBA" id="ARBA00004653"/>
    </source>
</evidence>
<keyword evidence="12" id="KW-1185">Reference proteome</keyword>
<evidence type="ECO:0000256" key="6">
    <source>
        <dbReference type="ARBA" id="ARBA00023034"/>
    </source>
</evidence>
<accession>A0AA39DVW7</accession>
<evidence type="ECO:0000313" key="12">
    <source>
        <dbReference type="Proteomes" id="UP001168098"/>
    </source>
</evidence>
<organism evidence="11 12">
    <name type="scientific">Vitis rotundifolia</name>
    <name type="common">Muscadine grape</name>
    <dbReference type="NCBI Taxonomy" id="103349"/>
    <lineage>
        <taxon>Eukaryota</taxon>
        <taxon>Viridiplantae</taxon>
        <taxon>Streptophyta</taxon>
        <taxon>Embryophyta</taxon>
        <taxon>Tracheophyta</taxon>
        <taxon>Spermatophyta</taxon>
        <taxon>Magnoliopsida</taxon>
        <taxon>eudicotyledons</taxon>
        <taxon>Gunneridae</taxon>
        <taxon>Pentapetalae</taxon>
        <taxon>rosids</taxon>
        <taxon>Vitales</taxon>
        <taxon>Vitaceae</taxon>
        <taxon>Viteae</taxon>
        <taxon>Vitis</taxon>
    </lineage>
</organism>
<evidence type="ECO:0000256" key="8">
    <source>
        <dbReference type="ARBA" id="ARBA00023316"/>
    </source>
</evidence>
<evidence type="ECO:0000256" key="2">
    <source>
        <dbReference type="ARBA" id="ARBA00022676"/>
    </source>
</evidence>
<dbReference type="GO" id="GO:0048868">
    <property type="term" value="P:pollen tube development"/>
    <property type="evidence" value="ECO:0007669"/>
    <property type="project" value="UniProtKB-ARBA"/>
</dbReference>
<keyword evidence="4 10" id="KW-0812">Transmembrane</keyword>
<name>A0AA39DVW7_VITRO</name>
<evidence type="ECO:0000256" key="7">
    <source>
        <dbReference type="ARBA" id="ARBA00023136"/>
    </source>
</evidence>
<dbReference type="GO" id="GO:0071555">
    <property type="term" value="P:cell wall organization"/>
    <property type="evidence" value="ECO:0007669"/>
    <property type="project" value="UniProtKB-KW"/>
</dbReference>